<comment type="caution">
    <text evidence="3">The sequence shown here is derived from an EMBL/GenBank/DDBJ whole genome shotgun (WGS) entry which is preliminary data.</text>
</comment>
<evidence type="ECO:0000313" key="3">
    <source>
        <dbReference type="EMBL" id="PZE16314.1"/>
    </source>
</evidence>
<dbReference type="InterPro" id="IPR036869">
    <property type="entry name" value="J_dom_sf"/>
</dbReference>
<dbReference type="EMBL" id="QKSB01000009">
    <property type="protein sequence ID" value="PZE16314.1"/>
    <property type="molecule type" value="Genomic_DNA"/>
</dbReference>
<keyword evidence="4" id="KW-1185">Reference proteome</keyword>
<reference evidence="3 4" key="1">
    <citation type="submission" date="2018-06" db="EMBL/GenBank/DDBJ databases">
        <title>The draft genome sequence of Crocinitomix sp. SM1701.</title>
        <authorList>
            <person name="Zhang X."/>
        </authorList>
    </citation>
    <scope>NUCLEOTIDE SEQUENCE [LARGE SCALE GENOMIC DNA]</scope>
    <source>
        <strain evidence="3 4">SM1701</strain>
    </source>
</reference>
<dbReference type="InterPro" id="IPR050817">
    <property type="entry name" value="DjlA_DnaK_co-chaperone"/>
</dbReference>
<feature type="transmembrane region" description="Helical" evidence="1">
    <location>
        <begin position="28"/>
        <end position="47"/>
    </location>
</feature>
<keyword evidence="1" id="KW-0472">Membrane</keyword>
<dbReference type="InterPro" id="IPR029024">
    <property type="entry name" value="TerB-like"/>
</dbReference>
<dbReference type="CDD" id="cd07177">
    <property type="entry name" value="terB_like"/>
    <property type="match status" value="1"/>
</dbReference>
<dbReference type="AlphaFoldDB" id="A0A2W1MY60"/>
<dbReference type="SMART" id="SM00271">
    <property type="entry name" value="DnaJ"/>
    <property type="match status" value="1"/>
</dbReference>
<name>A0A2W1MY60_9FLAO</name>
<dbReference type="CDD" id="cd06257">
    <property type="entry name" value="DnaJ"/>
    <property type="match status" value="1"/>
</dbReference>
<gene>
    <name evidence="3" type="ORF">DNU06_13455</name>
</gene>
<dbReference type="Gene3D" id="1.10.3680.10">
    <property type="entry name" value="TerB-like"/>
    <property type="match status" value="1"/>
</dbReference>
<dbReference type="RefSeq" id="WP_111064012.1">
    <property type="nucleotide sequence ID" value="NZ_JBHUCU010000006.1"/>
</dbReference>
<dbReference type="Pfam" id="PF00226">
    <property type="entry name" value="DnaJ"/>
    <property type="match status" value="1"/>
</dbReference>
<evidence type="ECO:0000256" key="1">
    <source>
        <dbReference type="SAM" id="Phobius"/>
    </source>
</evidence>
<dbReference type="Gene3D" id="1.10.287.110">
    <property type="entry name" value="DnaJ domain"/>
    <property type="match status" value="1"/>
</dbReference>
<keyword evidence="1" id="KW-0812">Transmembrane</keyword>
<dbReference type="Pfam" id="PF05099">
    <property type="entry name" value="TerB"/>
    <property type="match status" value="1"/>
</dbReference>
<accession>A0A2W1MY60</accession>
<dbReference type="SUPFAM" id="SSF46565">
    <property type="entry name" value="Chaperone J-domain"/>
    <property type="match status" value="1"/>
</dbReference>
<dbReference type="PRINTS" id="PR00625">
    <property type="entry name" value="JDOMAIN"/>
</dbReference>
<dbReference type="PROSITE" id="PS50076">
    <property type="entry name" value="DNAJ_2"/>
    <property type="match status" value="1"/>
</dbReference>
<evidence type="ECO:0000313" key="4">
    <source>
        <dbReference type="Proteomes" id="UP000249248"/>
    </source>
</evidence>
<proteinExistence type="predicted"/>
<organism evidence="3 4">
    <name type="scientific">Putridiphycobacter roseus</name>
    <dbReference type="NCBI Taxonomy" id="2219161"/>
    <lineage>
        <taxon>Bacteria</taxon>
        <taxon>Pseudomonadati</taxon>
        <taxon>Bacteroidota</taxon>
        <taxon>Flavobacteriia</taxon>
        <taxon>Flavobacteriales</taxon>
        <taxon>Crocinitomicaceae</taxon>
        <taxon>Putridiphycobacter</taxon>
    </lineage>
</organism>
<sequence length="273" mass="31222">MRSTLIVLLLIFLPPILGVIIAIIIGNAIFAIFVWILTVAILVYILMKYTYKTKSGAGFLGNEEKYLTVIFKLSIKLMAVDGEISDKEITWVKQSLKDSFKDKYAEKHITEFVALLTVEENLFTICKTINRNFGPAERVQMINFLIKLSAIDGKISDEEFVLLETIAKYLHVHKKILISILAMLGYQPNEKEQKRRYQRNAVPSKIGLKNSYQILGVNENTSDLKVKKAFRKLANIHHPDKISHLGEKFQESASIKFQKILEAYERVKVSRGM</sequence>
<dbReference type="InterPro" id="IPR007791">
    <property type="entry name" value="DjlA_N"/>
</dbReference>
<dbReference type="InterPro" id="IPR001623">
    <property type="entry name" value="DnaJ_domain"/>
</dbReference>
<dbReference type="PANTHER" id="PTHR24074">
    <property type="entry name" value="CO-CHAPERONE PROTEIN DJLA"/>
    <property type="match status" value="1"/>
</dbReference>
<dbReference type="OrthoDB" id="9779622at2"/>
<feature type="domain" description="J" evidence="2">
    <location>
        <begin position="210"/>
        <end position="272"/>
    </location>
</feature>
<protein>
    <recommendedName>
        <fullName evidence="2">J domain-containing protein</fullName>
    </recommendedName>
</protein>
<dbReference type="Proteomes" id="UP000249248">
    <property type="component" value="Unassembled WGS sequence"/>
</dbReference>
<keyword evidence="1" id="KW-1133">Transmembrane helix</keyword>
<evidence type="ECO:0000259" key="2">
    <source>
        <dbReference type="PROSITE" id="PS50076"/>
    </source>
</evidence>